<dbReference type="EMBL" id="JRAI01000075">
    <property type="protein sequence ID" value="KGN84329.1"/>
    <property type="molecule type" value="Genomic_DNA"/>
</dbReference>
<evidence type="ECO:0000313" key="3">
    <source>
        <dbReference type="EMBL" id="KGN84329.1"/>
    </source>
</evidence>
<feature type="transmembrane region" description="Helical" evidence="2">
    <location>
        <begin position="92"/>
        <end position="116"/>
    </location>
</feature>
<comment type="caution">
    <text evidence="3">The sequence shown here is derived from an EMBL/GenBank/DDBJ whole genome shotgun (WGS) entry which is preliminary data.</text>
</comment>
<dbReference type="AlphaFoldDB" id="A0A099WWC4"/>
<dbReference type="Pfam" id="PF05656">
    <property type="entry name" value="DUF805"/>
    <property type="match status" value="1"/>
</dbReference>
<evidence type="ECO:0000313" key="4">
    <source>
        <dbReference type="Proteomes" id="UP000030130"/>
    </source>
</evidence>
<keyword evidence="2" id="KW-0472">Membrane</keyword>
<evidence type="ECO:0000256" key="1">
    <source>
        <dbReference type="SAM" id="MobiDB-lite"/>
    </source>
</evidence>
<keyword evidence="2" id="KW-1133">Transmembrane helix</keyword>
<dbReference type="eggNOG" id="COG3152">
    <property type="taxonomic scope" value="Bacteria"/>
</dbReference>
<dbReference type="STRING" id="111105.HR09_03355"/>
<dbReference type="PANTHER" id="PTHR34980:SF2">
    <property type="entry name" value="INNER MEMBRANE PROTEIN YHAH-RELATED"/>
    <property type="match status" value="1"/>
</dbReference>
<feature type="transmembrane region" description="Helical" evidence="2">
    <location>
        <begin position="128"/>
        <end position="150"/>
    </location>
</feature>
<organism evidence="3 4">
    <name type="scientific">Porphyromonas gulae</name>
    <dbReference type="NCBI Taxonomy" id="111105"/>
    <lineage>
        <taxon>Bacteria</taxon>
        <taxon>Pseudomonadati</taxon>
        <taxon>Bacteroidota</taxon>
        <taxon>Bacteroidia</taxon>
        <taxon>Bacteroidales</taxon>
        <taxon>Porphyromonadaceae</taxon>
        <taxon>Porphyromonas</taxon>
    </lineage>
</organism>
<dbReference type="InterPro" id="IPR008523">
    <property type="entry name" value="DUF805"/>
</dbReference>
<feature type="transmembrane region" description="Helical" evidence="2">
    <location>
        <begin position="23"/>
        <end position="48"/>
    </location>
</feature>
<name>A0A099WWC4_9PORP</name>
<accession>A0A099WWC4</accession>
<dbReference type="PANTHER" id="PTHR34980">
    <property type="entry name" value="INNER MEMBRANE PROTEIN-RELATED-RELATED"/>
    <property type="match status" value="1"/>
</dbReference>
<reference evidence="3 4" key="1">
    <citation type="submission" date="2014-08" db="EMBL/GenBank/DDBJ databases">
        <title>Porphyromonas gulae strain:COT-052_OH1451 Genome sequencing.</title>
        <authorList>
            <person name="Wallis C."/>
            <person name="Deusch O."/>
            <person name="O'Flynn C."/>
            <person name="Davis I."/>
            <person name="Jospin G."/>
            <person name="Darling A.E."/>
            <person name="Coil D.A."/>
            <person name="Alexiev A."/>
            <person name="Horsfall A."/>
            <person name="Kirkwood N."/>
            <person name="Harris S."/>
            <person name="Eisen J.A."/>
        </authorList>
    </citation>
    <scope>NUCLEOTIDE SEQUENCE [LARGE SCALE GENOMIC DNA]</scope>
    <source>
        <strain evidence="4">COT-052 OH1451</strain>
    </source>
</reference>
<dbReference type="OrthoDB" id="9812349at2"/>
<dbReference type="RefSeq" id="WP_018965101.1">
    <property type="nucleotide sequence ID" value="NZ_JRAI01000075.1"/>
</dbReference>
<feature type="region of interest" description="Disordered" evidence="1">
    <location>
        <begin position="159"/>
        <end position="179"/>
    </location>
</feature>
<gene>
    <name evidence="3" type="ORF">HR08_09160</name>
</gene>
<feature type="transmembrane region" description="Helical" evidence="2">
    <location>
        <begin position="60"/>
        <end position="80"/>
    </location>
</feature>
<evidence type="ECO:0008006" key="5">
    <source>
        <dbReference type="Google" id="ProtNLM"/>
    </source>
</evidence>
<proteinExistence type="predicted"/>
<sequence length="179" mass="20363">MRWFILCLRKYVDFKGRARRKEFWFFTLFYLIALIIPLAVAIPLAVIFRHTIDTNLAVRIFTVVEVLVYLSLLLPAYAVTVRRLHDTNRSGLWVLASIAPRVLAEGLTAIFGQRWLLQIIDGEFPTLLMINMFLGLTNLCVSILILIMMCEKGTKGENRFGPDPLSDGSEVLMEAESGK</sequence>
<dbReference type="Proteomes" id="UP000030130">
    <property type="component" value="Unassembled WGS sequence"/>
</dbReference>
<evidence type="ECO:0000256" key="2">
    <source>
        <dbReference type="SAM" id="Phobius"/>
    </source>
</evidence>
<keyword evidence="2" id="KW-0812">Transmembrane</keyword>
<protein>
    <recommendedName>
        <fullName evidence="5">DUF805 domain-containing protein</fullName>
    </recommendedName>
</protein>
<dbReference type="GO" id="GO:0005886">
    <property type="term" value="C:plasma membrane"/>
    <property type="evidence" value="ECO:0007669"/>
    <property type="project" value="TreeGrafter"/>
</dbReference>